<dbReference type="AlphaFoldDB" id="A0A443I7M1"/>
<accession>A0A443I7M1</accession>
<dbReference type="OrthoDB" id="4177740at2759"/>
<comment type="caution">
    <text evidence="1">The sequence shown here is derived from an EMBL/GenBank/DDBJ whole genome shotgun (WGS) entry which is preliminary data.</text>
</comment>
<dbReference type="RefSeq" id="XP_028489734.1">
    <property type="nucleotide sequence ID" value="XM_028628722.1"/>
</dbReference>
<dbReference type="VEuPathDB" id="FungiDB:C8Q69DRAFT_441138"/>
<evidence type="ECO:0000313" key="2">
    <source>
        <dbReference type="Proteomes" id="UP000283841"/>
    </source>
</evidence>
<proteinExistence type="predicted"/>
<evidence type="ECO:0000313" key="1">
    <source>
        <dbReference type="EMBL" id="RWR00090.1"/>
    </source>
</evidence>
<gene>
    <name evidence="1" type="ORF">C8Q69DRAFT_441138</name>
</gene>
<dbReference type="GeneID" id="39597999"/>
<name>A0A443I7M1_BYSSP</name>
<protein>
    <submittedName>
        <fullName evidence="1">Uncharacterized protein</fullName>
    </submittedName>
</protein>
<keyword evidence="2" id="KW-1185">Reference proteome</keyword>
<organism evidence="1 2">
    <name type="scientific">Byssochlamys spectabilis</name>
    <name type="common">Paecilomyces variotii</name>
    <dbReference type="NCBI Taxonomy" id="264951"/>
    <lineage>
        <taxon>Eukaryota</taxon>
        <taxon>Fungi</taxon>
        <taxon>Dikarya</taxon>
        <taxon>Ascomycota</taxon>
        <taxon>Pezizomycotina</taxon>
        <taxon>Eurotiomycetes</taxon>
        <taxon>Eurotiomycetidae</taxon>
        <taxon>Eurotiales</taxon>
        <taxon>Thermoascaceae</taxon>
        <taxon>Paecilomyces</taxon>
    </lineage>
</organism>
<reference evidence="1 2" key="1">
    <citation type="journal article" date="2018" name="Front. Microbiol.">
        <title>Genomic and genetic insights into a cosmopolitan fungus, Paecilomyces variotii (Eurotiales).</title>
        <authorList>
            <person name="Urquhart A.S."/>
            <person name="Mondo S.J."/>
            <person name="Makela M.R."/>
            <person name="Hane J.K."/>
            <person name="Wiebenga A."/>
            <person name="He G."/>
            <person name="Mihaltcheva S."/>
            <person name="Pangilinan J."/>
            <person name="Lipzen A."/>
            <person name="Barry K."/>
            <person name="de Vries R.P."/>
            <person name="Grigoriev I.V."/>
            <person name="Idnurm A."/>
        </authorList>
    </citation>
    <scope>NUCLEOTIDE SEQUENCE [LARGE SCALE GENOMIC DNA]</scope>
    <source>
        <strain evidence="1 2">CBS 101075</strain>
    </source>
</reference>
<dbReference type="Proteomes" id="UP000283841">
    <property type="component" value="Unassembled WGS sequence"/>
</dbReference>
<dbReference type="STRING" id="264951.A0A443I7M1"/>
<dbReference type="EMBL" id="RCNU01000001">
    <property type="protein sequence ID" value="RWR00090.1"/>
    <property type="molecule type" value="Genomic_DNA"/>
</dbReference>
<sequence>MASSNGNEAFRRTLRLLDDRISSAEYLQFGADDLQEMNVIVRPASFARTSEDIELKLCFFIPTTSNVLSAPDEQDLAEEFLEFPEYDATREERYGEKSWERARSLERYLSCCVIDCGLDELGWNSLDVSKYKVLWEYKVSQWYVESVYCHNSKYPHVKATMISDHEGNDGTLFRGELLALIRLIRGRLATKSVAHYSNYPVLLFSMMGVQHVRILQAYMDSSTLVIQKSKLYDCRHKNSGLLDFLIAWFLSSPTGELTSSN</sequence>